<gene>
    <name evidence="2" type="ORF">PCL_05961</name>
</gene>
<feature type="region of interest" description="Disordered" evidence="1">
    <location>
        <begin position="195"/>
        <end position="217"/>
    </location>
</feature>
<protein>
    <submittedName>
        <fullName evidence="2">Uncharacterized protein</fullName>
    </submittedName>
</protein>
<reference evidence="2 3" key="1">
    <citation type="journal article" date="2016" name="Front. Microbiol.">
        <title>Genome and transcriptome sequences reveal the specific parasitism of the nematophagous Purpureocillium lilacinum 36-1.</title>
        <authorList>
            <person name="Xie J."/>
            <person name="Li S."/>
            <person name="Mo C."/>
            <person name="Xiao X."/>
            <person name="Peng D."/>
            <person name="Wang G."/>
            <person name="Xiao Y."/>
        </authorList>
    </citation>
    <scope>NUCLEOTIDE SEQUENCE [LARGE SCALE GENOMIC DNA]</scope>
    <source>
        <strain evidence="2 3">36-1</strain>
    </source>
</reference>
<sequence>MQVMIGTVVNHNAWTKDETKPKVYSRYLRSPSCPFLRVHRLRSVLVMSPQEAQPPAVLLCQGLVCLRETWRRRRMRVPEWDDLKRIAATLKVHRGVAHDFGHVTKHCLDVEPRGRDVLDSKGRTELGSVRTTRVVRRHVTGSSPALDARNYGLQAATSAVSRGLCLVRVFLMPSLGRIAIGPTITATVLGAQRRVDGKSAGGPPAPRVTLAGGRNRKTRFPQPPGAGVVADGPQLHTTDSKGRSREFVNGSRALQRELWIGDKPGLFWLVETARAQSKEAHGSIVHP</sequence>
<evidence type="ECO:0000313" key="2">
    <source>
        <dbReference type="EMBL" id="PWI75303.1"/>
    </source>
</evidence>
<accession>A0A2U3ELD9</accession>
<dbReference type="EMBL" id="LCWV01000002">
    <property type="protein sequence ID" value="PWI75303.1"/>
    <property type="molecule type" value="Genomic_DNA"/>
</dbReference>
<evidence type="ECO:0000313" key="3">
    <source>
        <dbReference type="Proteomes" id="UP000245956"/>
    </source>
</evidence>
<dbReference type="AlphaFoldDB" id="A0A2U3ELD9"/>
<comment type="caution">
    <text evidence="2">The sequence shown here is derived from an EMBL/GenBank/DDBJ whole genome shotgun (WGS) entry which is preliminary data.</text>
</comment>
<organism evidence="2 3">
    <name type="scientific">Purpureocillium lilacinum</name>
    <name type="common">Paecilomyces lilacinus</name>
    <dbReference type="NCBI Taxonomy" id="33203"/>
    <lineage>
        <taxon>Eukaryota</taxon>
        <taxon>Fungi</taxon>
        <taxon>Dikarya</taxon>
        <taxon>Ascomycota</taxon>
        <taxon>Pezizomycotina</taxon>
        <taxon>Sordariomycetes</taxon>
        <taxon>Hypocreomycetidae</taxon>
        <taxon>Hypocreales</taxon>
        <taxon>Ophiocordycipitaceae</taxon>
        <taxon>Purpureocillium</taxon>
    </lineage>
</organism>
<dbReference type="Proteomes" id="UP000245956">
    <property type="component" value="Unassembled WGS sequence"/>
</dbReference>
<evidence type="ECO:0000256" key="1">
    <source>
        <dbReference type="SAM" id="MobiDB-lite"/>
    </source>
</evidence>
<proteinExistence type="predicted"/>
<name>A0A2U3ELD9_PURLI</name>